<name>A0ABQ9H9X7_9NEOP</name>
<feature type="region of interest" description="Disordered" evidence="1">
    <location>
        <begin position="146"/>
        <end position="176"/>
    </location>
</feature>
<feature type="compositionally biased region" description="Basic and acidic residues" evidence="1">
    <location>
        <begin position="158"/>
        <end position="176"/>
    </location>
</feature>
<proteinExistence type="predicted"/>
<feature type="region of interest" description="Disordered" evidence="1">
    <location>
        <begin position="38"/>
        <end position="134"/>
    </location>
</feature>
<gene>
    <name evidence="2" type="ORF">PR048_017585</name>
</gene>
<feature type="compositionally biased region" description="Basic and acidic residues" evidence="1">
    <location>
        <begin position="100"/>
        <end position="110"/>
    </location>
</feature>
<dbReference type="Proteomes" id="UP001159363">
    <property type="component" value="Chromosome 5"/>
</dbReference>
<evidence type="ECO:0000313" key="2">
    <source>
        <dbReference type="EMBL" id="KAJ8881112.1"/>
    </source>
</evidence>
<evidence type="ECO:0000256" key="1">
    <source>
        <dbReference type="SAM" id="MobiDB-lite"/>
    </source>
</evidence>
<sequence>MCFTLPGFSAGRVNIRPASQPSPLNSVDYLPTLFNHVRPSDRTRTDPPAPSRAYRCRWPMGATSGGSRELDGPSRSADPGRRKDNLVEAKQTSHGRTIRKGGENRHESHAPTKWRPPPLTSKMLEQPSANQRMVTRPPAEIQANRESFAACSSQSDTRTSHGDSRSLSENGYSHDDRATATPFRICAVTYSAAKPFCWHVHDKLFTNLPHQRVRISGRSDGRELRKRRGEHCVMKYSRVTPTAPDAQTITPARTLQQVWSMSQLPWPVIASPSPPPDLHRPDGQRESGFRTVDLPPKRFILVLTLKYIGATVAEQFACPPPTKAIRAQSPAGSLRIFACGNRAGRCRWLVGLLGDLPIPPPSHSGTAPYSPQSPS</sequence>
<reference evidence="2 3" key="1">
    <citation type="submission" date="2023-02" db="EMBL/GenBank/DDBJ databases">
        <title>LHISI_Scaffold_Assembly.</title>
        <authorList>
            <person name="Stuart O.P."/>
            <person name="Cleave R."/>
            <person name="Magrath M.J.L."/>
            <person name="Mikheyev A.S."/>
        </authorList>
    </citation>
    <scope>NUCLEOTIDE SEQUENCE [LARGE SCALE GENOMIC DNA]</scope>
    <source>
        <strain evidence="2">Daus_M_001</strain>
        <tissue evidence="2">Leg muscle</tissue>
    </source>
</reference>
<evidence type="ECO:0000313" key="3">
    <source>
        <dbReference type="Proteomes" id="UP001159363"/>
    </source>
</evidence>
<protein>
    <submittedName>
        <fullName evidence="2">Uncharacterized protein</fullName>
    </submittedName>
</protein>
<accession>A0ABQ9H9X7</accession>
<organism evidence="2 3">
    <name type="scientific">Dryococelus australis</name>
    <dbReference type="NCBI Taxonomy" id="614101"/>
    <lineage>
        <taxon>Eukaryota</taxon>
        <taxon>Metazoa</taxon>
        <taxon>Ecdysozoa</taxon>
        <taxon>Arthropoda</taxon>
        <taxon>Hexapoda</taxon>
        <taxon>Insecta</taxon>
        <taxon>Pterygota</taxon>
        <taxon>Neoptera</taxon>
        <taxon>Polyneoptera</taxon>
        <taxon>Phasmatodea</taxon>
        <taxon>Verophasmatodea</taxon>
        <taxon>Anareolatae</taxon>
        <taxon>Phasmatidae</taxon>
        <taxon>Eurycanthinae</taxon>
        <taxon>Dryococelus</taxon>
    </lineage>
</organism>
<feature type="compositionally biased region" description="Basic and acidic residues" evidence="1">
    <location>
        <begin position="68"/>
        <end position="87"/>
    </location>
</feature>
<dbReference type="EMBL" id="JARBHB010000006">
    <property type="protein sequence ID" value="KAJ8881112.1"/>
    <property type="molecule type" value="Genomic_DNA"/>
</dbReference>
<comment type="caution">
    <text evidence="2">The sequence shown here is derived from an EMBL/GenBank/DDBJ whole genome shotgun (WGS) entry which is preliminary data.</text>
</comment>
<keyword evidence="3" id="KW-1185">Reference proteome</keyword>